<feature type="transmembrane region" description="Helical" evidence="1">
    <location>
        <begin position="187"/>
        <end position="207"/>
    </location>
</feature>
<feature type="transmembrane region" description="Helical" evidence="1">
    <location>
        <begin position="12"/>
        <end position="34"/>
    </location>
</feature>
<feature type="transmembrane region" description="Helical" evidence="1">
    <location>
        <begin position="49"/>
        <end position="69"/>
    </location>
</feature>
<accession>A0A1V8YDK7</accession>
<feature type="transmembrane region" description="Helical" evidence="1">
    <location>
        <begin position="126"/>
        <end position="148"/>
    </location>
</feature>
<keyword evidence="1" id="KW-0812">Transmembrane</keyword>
<name>A0A1V8YDK7_9ENTE</name>
<feature type="transmembrane region" description="Helical" evidence="1">
    <location>
        <begin position="76"/>
        <end position="96"/>
    </location>
</feature>
<evidence type="ECO:0000256" key="1">
    <source>
        <dbReference type="SAM" id="Phobius"/>
    </source>
</evidence>
<reference evidence="2 3" key="1">
    <citation type="journal article" date="2017" name="BMC Microbiol.">
        <title>Comparative genomics of Enterococcus spp. isolated from bovine feces.</title>
        <authorList>
            <person name="Beukers A.G."/>
            <person name="Zaheer R."/>
            <person name="Goji N."/>
            <person name="Amoako K.K."/>
            <person name="Chaves A.V."/>
            <person name="Ward M.P."/>
            <person name="McAllister T.A."/>
        </authorList>
    </citation>
    <scope>NUCLEOTIDE SEQUENCE [LARGE SCALE GENOMIC DNA]</scope>
    <source>
        <strain evidence="2 3">F1129D 143</strain>
    </source>
</reference>
<dbReference type="Proteomes" id="UP000192477">
    <property type="component" value="Unassembled WGS sequence"/>
</dbReference>
<keyword evidence="1" id="KW-0472">Membrane</keyword>
<dbReference type="AlphaFoldDB" id="A0A1V8YDK7"/>
<organism evidence="2 3">
    <name type="scientific">Enterococcus villorum</name>
    <dbReference type="NCBI Taxonomy" id="112904"/>
    <lineage>
        <taxon>Bacteria</taxon>
        <taxon>Bacillati</taxon>
        <taxon>Bacillota</taxon>
        <taxon>Bacilli</taxon>
        <taxon>Lactobacillales</taxon>
        <taxon>Enterococcaceae</taxon>
        <taxon>Enterococcus</taxon>
    </lineage>
</organism>
<protein>
    <submittedName>
        <fullName evidence="2">Uncharacterized protein</fullName>
    </submittedName>
</protein>
<dbReference type="EMBL" id="MJEA01000003">
    <property type="protein sequence ID" value="OQO70717.1"/>
    <property type="molecule type" value="Genomic_DNA"/>
</dbReference>
<sequence>MLSLNSKTCTKFSLIFLACCLPSIISIFISWFMWRTFPVFVEQVAKNWLFIYYSLYLFSGLSLIFSTGAQSKKIKWLVTCLHFSCVYGIVLFLLGFVGIKRFDVLIAILAYLLLSIWLLKNNHQKTVAIICLGLPMLLSIVFFIRINYSLLSSSYGWEMFSYVILLSLSGLIGLILSSILENGKMKWWLLLINYLFATYFHVVIWILGL</sequence>
<dbReference type="RefSeq" id="WP_081183022.1">
    <property type="nucleotide sequence ID" value="NZ_MJEA01000003.1"/>
</dbReference>
<feature type="transmembrane region" description="Helical" evidence="1">
    <location>
        <begin position="102"/>
        <end position="119"/>
    </location>
</feature>
<evidence type="ECO:0000313" key="3">
    <source>
        <dbReference type="Proteomes" id="UP000192477"/>
    </source>
</evidence>
<keyword evidence="1" id="KW-1133">Transmembrane helix</keyword>
<evidence type="ECO:0000313" key="2">
    <source>
        <dbReference type="EMBL" id="OQO70717.1"/>
    </source>
</evidence>
<comment type="caution">
    <text evidence="2">The sequence shown here is derived from an EMBL/GenBank/DDBJ whole genome shotgun (WGS) entry which is preliminary data.</text>
</comment>
<gene>
    <name evidence="2" type="ORF">BH747_04760</name>
</gene>
<proteinExistence type="predicted"/>
<feature type="transmembrane region" description="Helical" evidence="1">
    <location>
        <begin position="160"/>
        <end position="180"/>
    </location>
</feature>
<dbReference type="STRING" id="112904.BH747_04760"/>